<dbReference type="AlphaFoldDB" id="A0A4P6JZD0"/>
<dbReference type="PROSITE" id="PS51257">
    <property type="entry name" value="PROKAR_LIPOPROTEIN"/>
    <property type="match status" value="1"/>
</dbReference>
<keyword evidence="2" id="KW-0732">Signal</keyword>
<evidence type="ECO:0000313" key="4">
    <source>
        <dbReference type="Proteomes" id="UP000290365"/>
    </source>
</evidence>
<proteinExistence type="predicted"/>
<dbReference type="KEGG" id="kbs:EPA93_36370"/>
<gene>
    <name evidence="3" type="ORF">EPA93_36370</name>
</gene>
<organism evidence="3 4">
    <name type="scientific">Ktedonosporobacter rubrisoli</name>
    <dbReference type="NCBI Taxonomy" id="2509675"/>
    <lineage>
        <taxon>Bacteria</taxon>
        <taxon>Bacillati</taxon>
        <taxon>Chloroflexota</taxon>
        <taxon>Ktedonobacteria</taxon>
        <taxon>Ktedonobacterales</taxon>
        <taxon>Ktedonosporobacteraceae</taxon>
        <taxon>Ktedonosporobacter</taxon>
    </lineage>
</organism>
<evidence type="ECO:0008006" key="5">
    <source>
        <dbReference type="Google" id="ProtNLM"/>
    </source>
</evidence>
<dbReference type="Proteomes" id="UP000290365">
    <property type="component" value="Chromosome"/>
</dbReference>
<dbReference type="EMBL" id="CP035758">
    <property type="protein sequence ID" value="QBD81157.1"/>
    <property type="molecule type" value="Genomic_DNA"/>
</dbReference>
<accession>A0A4P6JZD0</accession>
<feature type="chain" id="PRO_5020352369" description="DUF3300 domain-containing protein" evidence="2">
    <location>
        <begin position="31"/>
        <end position="149"/>
    </location>
</feature>
<dbReference type="OrthoDB" id="159440at2"/>
<evidence type="ECO:0000313" key="3">
    <source>
        <dbReference type="EMBL" id="QBD81157.1"/>
    </source>
</evidence>
<dbReference type="RefSeq" id="WP_129892218.1">
    <property type="nucleotide sequence ID" value="NZ_CP035758.1"/>
</dbReference>
<name>A0A4P6JZD0_KTERU</name>
<reference evidence="3 4" key="1">
    <citation type="submission" date="2019-01" db="EMBL/GenBank/DDBJ databases">
        <title>Ktedonosporobacter rubrisoli SCAWS-G2.</title>
        <authorList>
            <person name="Huang Y."/>
            <person name="Yan B."/>
        </authorList>
    </citation>
    <scope>NUCLEOTIDE SEQUENCE [LARGE SCALE GENOMIC DNA]</scope>
    <source>
        <strain evidence="3 4">SCAWS-G2</strain>
    </source>
</reference>
<evidence type="ECO:0000256" key="2">
    <source>
        <dbReference type="SAM" id="SignalP"/>
    </source>
</evidence>
<protein>
    <recommendedName>
        <fullName evidence="5">DUF3300 domain-containing protein</fullName>
    </recommendedName>
</protein>
<feature type="signal peptide" evidence="2">
    <location>
        <begin position="1"/>
        <end position="30"/>
    </location>
</feature>
<feature type="region of interest" description="Disordered" evidence="1">
    <location>
        <begin position="120"/>
        <end position="149"/>
    </location>
</feature>
<sequence>MLGVRPLSLRVKFIVTSFLLLLSLSCTFVAATSTVGALHNFQQQHMLAEEGDVRTIRPWMTIPYIAHSYHVPENYLYKSLQIAPTPSRHSTLHMLAQHSKRPLDQVIHEVQKSIISYRKQHKAHPHATATASLNHGPQKKKHPAERVAH</sequence>
<evidence type="ECO:0000256" key="1">
    <source>
        <dbReference type="SAM" id="MobiDB-lite"/>
    </source>
</evidence>
<keyword evidence="4" id="KW-1185">Reference proteome</keyword>